<evidence type="ECO:0000256" key="1">
    <source>
        <dbReference type="ARBA" id="ARBA00000681"/>
    </source>
</evidence>
<comment type="pathway">
    <text evidence="2 10 11">Glycan degradation; xylan degradation.</text>
</comment>
<keyword evidence="5 10" id="KW-0858">Xylan degradation</keyword>
<evidence type="ECO:0000256" key="2">
    <source>
        <dbReference type="ARBA" id="ARBA00004851"/>
    </source>
</evidence>
<dbReference type="PROSITE" id="PS00776">
    <property type="entry name" value="GH11_1"/>
    <property type="match status" value="1"/>
</dbReference>
<evidence type="ECO:0000313" key="15">
    <source>
        <dbReference type="Proteomes" id="UP000701801"/>
    </source>
</evidence>
<dbReference type="InterPro" id="IPR018208">
    <property type="entry name" value="GH11_AS_1"/>
</dbReference>
<feature type="active site" description="Proton donor" evidence="10">
    <location>
        <position position="211"/>
    </location>
</feature>
<dbReference type="OrthoDB" id="2115822at2759"/>
<protein>
    <recommendedName>
        <fullName evidence="4 10">Endo-1,4-beta-xylanase</fullName>
        <ecNumber evidence="4 10">3.2.1.8</ecNumber>
    </recommendedName>
</protein>
<dbReference type="GO" id="GO:0031176">
    <property type="term" value="F:endo-1,4-beta-xylanase activity"/>
    <property type="evidence" value="ECO:0007669"/>
    <property type="project" value="UniProtKB-UniRule"/>
</dbReference>
<name>A0A9N9LHN0_9HELO</name>
<comment type="caution">
    <text evidence="14">The sequence shown here is derived from an EMBL/GenBank/DDBJ whole genome shotgun (WGS) entry which is preliminary data.</text>
</comment>
<keyword evidence="6 10" id="KW-0378">Hydrolase</keyword>
<evidence type="ECO:0000256" key="4">
    <source>
        <dbReference type="ARBA" id="ARBA00012590"/>
    </source>
</evidence>
<keyword evidence="7 10" id="KW-0119">Carbohydrate metabolism</keyword>
<comment type="catalytic activity">
    <reaction evidence="1 10 11">
        <text>Endohydrolysis of (1-&gt;4)-beta-D-xylosidic linkages in xylans.</text>
        <dbReference type="EC" id="3.2.1.8"/>
    </reaction>
</comment>
<keyword evidence="15" id="KW-1185">Reference proteome</keyword>
<reference evidence="14" key="1">
    <citation type="submission" date="2021-07" db="EMBL/GenBank/DDBJ databases">
        <authorList>
            <person name="Durling M."/>
        </authorList>
    </citation>
    <scope>NUCLEOTIDE SEQUENCE</scope>
</reference>
<dbReference type="EMBL" id="CAJVRM010000055">
    <property type="protein sequence ID" value="CAG8972757.1"/>
    <property type="molecule type" value="Genomic_DNA"/>
</dbReference>
<feature type="signal peptide" evidence="12">
    <location>
        <begin position="1"/>
        <end position="21"/>
    </location>
</feature>
<evidence type="ECO:0000256" key="5">
    <source>
        <dbReference type="ARBA" id="ARBA00022651"/>
    </source>
</evidence>
<evidence type="ECO:0000256" key="12">
    <source>
        <dbReference type="SAM" id="SignalP"/>
    </source>
</evidence>
<dbReference type="GO" id="GO:0045493">
    <property type="term" value="P:xylan catabolic process"/>
    <property type="evidence" value="ECO:0007669"/>
    <property type="project" value="UniProtKB-UniRule"/>
</dbReference>
<keyword evidence="9 10" id="KW-0624">Polysaccharide degradation</keyword>
<dbReference type="InterPro" id="IPR033123">
    <property type="entry name" value="GH11_dom"/>
</dbReference>
<feature type="chain" id="PRO_5040462276" description="Endo-1,4-beta-xylanase" evidence="12">
    <location>
        <begin position="22"/>
        <end position="229"/>
    </location>
</feature>
<dbReference type="Pfam" id="PF00457">
    <property type="entry name" value="Glyco_hydro_11"/>
    <property type="match status" value="1"/>
</dbReference>
<dbReference type="PROSITE" id="PS51761">
    <property type="entry name" value="GH11_3"/>
    <property type="match status" value="1"/>
</dbReference>
<evidence type="ECO:0000256" key="6">
    <source>
        <dbReference type="ARBA" id="ARBA00022801"/>
    </source>
</evidence>
<evidence type="ECO:0000313" key="14">
    <source>
        <dbReference type="EMBL" id="CAG8972757.1"/>
    </source>
</evidence>
<dbReference type="PANTHER" id="PTHR46828">
    <property type="entry name" value="ENDO-1,4-BETA-XYLANASE A-RELATED"/>
    <property type="match status" value="1"/>
</dbReference>
<feature type="active site" description="Nucleophile" evidence="10">
    <location>
        <position position="120"/>
    </location>
</feature>
<dbReference type="Proteomes" id="UP000701801">
    <property type="component" value="Unassembled WGS sequence"/>
</dbReference>
<evidence type="ECO:0000256" key="3">
    <source>
        <dbReference type="ARBA" id="ARBA00007792"/>
    </source>
</evidence>
<feature type="domain" description="GH11" evidence="13">
    <location>
        <begin position="35"/>
        <end position="224"/>
    </location>
</feature>
<dbReference type="PRINTS" id="PR00911">
    <property type="entry name" value="GLHYDRLASE11"/>
</dbReference>
<gene>
    <name evidence="14" type="ORF">HYALB_00006849</name>
</gene>
<dbReference type="PANTHER" id="PTHR46828:SF2">
    <property type="entry name" value="ENDO-1,4-BETA-XYLANASE A-RELATED"/>
    <property type="match status" value="1"/>
</dbReference>
<comment type="similarity">
    <text evidence="3 10 11">Belongs to the glycosyl hydrolase 11 (cellulase G) family.</text>
</comment>
<keyword evidence="12" id="KW-0732">Signal</keyword>
<dbReference type="InterPro" id="IPR001137">
    <property type="entry name" value="Glyco_hydro_11"/>
</dbReference>
<dbReference type="AlphaFoldDB" id="A0A9N9LHN0"/>
<sequence length="229" mass="24742">SAIMFAILLLALICHFHGAFTLPNPAEVIPRGVFPAPSEIEARQGGFYYSFWSEGSGSFRCTNGAAGSYTATWGGQGGGFVCGKGWNTGGNRAVKYSGTYTPTGPGYLALYGWTTNPLIEYYIVDSYGLLLPGEPWTPKGNFSFEEGTYQLYQSTRVNKPSIVGTATFQQYWSVRTEKRVGGTITTGKHFDAWSKAGMRLGGHNYMIIATEGYTNGKNYSSGSSSITVS</sequence>
<evidence type="ECO:0000256" key="7">
    <source>
        <dbReference type="ARBA" id="ARBA00023277"/>
    </source>
</evidence>
<dbReference type="InterPro" id="IPR013319">
    <property type="entry name" value="GH11/12"/>
</dbReference>
<keyword evidence="8 10" id="KW-0326">Glycosidase</keyword>
<evidence type="ECO:0000256" key="9">
    <source>
        <dbReference type="ARBA" id="ARBA00023326"/>
    </source>
</evidence>
<accession>A0A9N9LHN0</accession>
<proteinExistence type="inferred from homology"/>
<organism evidence="14 15">
    <name type="scientific">Hymenoscyphus albidus</name>
    <dbReference type="NCBI Taxonomy" id="595503"/>
    <lineage>
        <taxon>Eukaryota</taxon>
        <taxon>Fungi</taxon>
        <taxon>Dikarya</taxon>
        <taxon>Ascomycota</taxon>
        <taxon>Pezizomycotina</taxon>
        <taxon>Leotiomycetes</taxon>
        <taxon>Helotiales</taxon>
        <taxon>Helotiaceae</taxon>
        <taxon>Hymenoscyphus</taxon>
    </lineage>
</organism>
<dbReference type="SUPFAM" id="SSF49899">
    <property type="entry name" value="Concanavalin A-like lectins/glucanases"/>
    <property type="match status" value="1"/>
</dbReference>
<dbReference type="Gene3D" id="2.60.120.180">
    <property type="match status" value="1"/>
</dbReference>
<dbReference type="EC" id="3.2.1.8" evidence="4 10"/>
<evidence type="ECO:0000256" key="11">
    <source>
        <dbReference type="RuleBase" id="RU362015"/>
    </source>
</evidence>
<evidence type="ECO:0000259" key="13">
    <source>
        <dbReference type="PROSITE" id="PS51761"/>
    </source>
</evidence>
<evidence type="ECO:0000256" key="10">
    <source>
        <dbReference type="PROSITE-ProRule" id="PRU01097"/>
    </source>
</evidence>
<feature type="non-terminal residue" evidence="14">
    <location>
        <position position="1"/>
    </location>
</feature>
<evidence type="ECO:0000256" key="8">
    <source>
        <dbReference type="ARBA" id="ARBA00023295"/>
    </source>
</evidence>
<dbReference type="InterPro" id="IPR013320">
    <property type="entry name" value="ConA-like_dom_sf"/>
</dbReference>